<keyword evidence="1" id="KW-0418">Kinase</keyword>
<sequence length="101" mass="10849">MDKLCEHVARCFNKYGHAVVCVAEGAGQDLLAGHKGTDASGNPILADIGPFLRSGFKKYFKGEADIKYIDPTYMIRAIPTTANDRVYCTVLGQGAVHAAFA</sequence>
<feature type="non-terminal residue" evidence="1">
    <location>
        <position position="1"/>
    </location>
</feature>
<dbReference type="InterPro" id="IPR035966">
    <property type="entry name" value="PKF_sf"/>
</dbReference>
<dbReference type="Proteomes" id="UP000485058">
    <property type="component" value="Unassembled WGS sequence"/>
</dbReference>
<dbReference type="GO" id="GO:0003872">
    <property type="term" value="F:6-phosphofructokinase activity"/>
    <property type="evidence" value="ECO:0007669"/>
    <property type="project" value="InterPro"/>
</dbReference>
<name>A0A699ZXY3_HAELA</name>
<accession>A0A699ZXY3</accession>
<keyword evidence="2" id="KW-1185">Reference proteome</keyword>
<protein>
    <submittedName>
        <fullName evidence="1">Phosphofructokinase family protein</fullName>
    </submittedName>
</protein>
<evidence type="ECO:0000313" key="1">
    <source>
        <dbReference type="EMBL" id="GFH23138.1"/>
    </source>
</evidence>
<dbReference type="EMBL" id="BLLF01002200">
    <property type="protein sequence ID" value="GFH23138.1"/>
    <property type="molecule type" value="Genomic_DNA"/>
</dbReference>
<dbReference type="AlphaFoldDB" id="A0A699ZXY3"/>
<dbReference type="InterPro" id="IPR050929">
    <property type="entry name" value="PFKA"/>
</dbReference>
<proteinExistence type="predicted"/>
<dbReference type="Gene3D" id="3.40.50.460">
    <property type="entry name" value="Phosphofructokinase domain"/>
    <property type="match status" value="1"/>
</dbReference>
<dbReference type="PANTHER" id="PTHR45770">
    <property type="entry name" value="ATP-DEPENDENT 6-PHOSPHOFRUCTOKINASE 1"/>
    <property type="match status" value="1"/>
</dbReference>
<organism evidence="1 2">
    <name type="scientific">Haematococcus lacustris</name>
    <name type="common">Green alga</name>
    <name type="synonym">Haematococcus pluvialis</name>
    <dbReference type="NCBI Taxonomy" id="44745"/>
    <lineage>
        <taxon>Eukaryota</taxon>
        <taxon>Viridiplantae</taxon>
        <taxon>Chlorophyta</taxon>
        <taxon>core chlorophytes</taxon>
        <taxon>Chlorophyceae</taxon>
        <taxon>CS clade</taxon>
        <taxon>Chlamydomonadales</taxon>
        <taxon>Haematococcaceae</taxon>
        <taxon>Haematococcus</taxon>
    </lineage>
</organism>
<reference evidence="1 2" key="1">
    <citation type="submission" date="2020-02" db="EMBL/GenBank/DDBJ databases">
        <title>Draft genome sequence of Haematococcus lacustris strain NIES-144.</title>
        <authorList>
            <person name="Morimoto D."/>
            <person name="Nakagawa S."/>
            <person name="Yoshida T."/>
            <person name="Sawayama S."/>
        </authorList>
    </citation>
    <scope>NUCLEOTIDE SEQUENCE [LARGE SCALE GENOMIC DNA]</scope>
    <source>
        <strain evidence="1 2">NIES-144</strain>
    </source>
</reference>
<feature type="non-terminal residue" evidence="1">
    <location>
        <position position="101"/>
    </location>
</feature>
<evidence type="ECO:0000313" key="2">
    <source>
        <dbReference type="Proteomes" id="UP000485058"/>
    </source>
</evidence>
<gene>
    <name evidence="1" type="ORF">HaLaN_20704</name>
</gene>
<dbReference type="SUPFAM" id="SSF53784">
    <property type="entry name" value="Phosphofructokinase"/>
    <property type="match status" value="1"/>
</dbReference>
<comment type="caution">
    <text evidence="1">The sequence shown here is derived from an EMBL/GenBank/DDBJ whole genome shotgun (WGS) entry which is preliminary data.</text>
</comment>
<keyword evidence="1" id="KW-0808">Transferase</keyword>